<name>A0A7X8SHW3_9BACT</name>
<dbReference type="EMBL" id="JABAIL010000001">
    <property type="protein sequence ID" value="NLR90432.1"/>
    <property type="molecule type" value="Genomic_DNA"/>
</dbReference>
<proteinExistence type="predicted"/>
<keyword evidence="3" id="KW-1185">Reference proteome</keyword>
<evidence type="ECO:0000313" key="2">
    <source>
        <dbReference type="EMBL" id="NLR90432.1"/>
    </source>
</evidence>
<gene>
    <name evidence="2" type="ORF">HGP29_04405</name>
</gene>
<dbReference type="RefSeq" id="WP_168881132.1">
    <property type="nucleotide sequence ID" value="NZ_JABAIL010000001.1"/>
</dbReference>
<keyword evidence="1" id="KW-0472">Membrane</keyword>
<sequence>MNVRLVIGIILTGIALTLYGVGKPKLSKESDYLTEALQGSENKYIVEGVVADDNPTVVDFLVLASKEEFTGAGKHNGFKSVETKLQPIKVKTPKGIETLIFEDVPWRGEKVAHILLDEKTQSNAPIQWLGLKKGVNIIALGEKSNSEVHVKYAYVGTLPDYLTLLEEGGTWLTYICLGLAVIGIPLLIWGSVKK</sequence>
<feature type="transmembrane region" description="Helical" evidence="1">
    <location>
        <begin position="171"/>
        <end position="192"/>
    </location>
</feature>
<protein>
    <submittedName>
        <fullName evidence="2">Uncharacterized protein</fullName>
    </submittedName>
</protein>
<reference evidence="2 3" key="1">
    <citation type="submission" date="2020-04" db="EMBL/GenBank/DDBJ databases">
        <title>Flammeovirga sp. SR4, a novel species isolated from seawater.</title>
        <authorList>
            <person name="Wang X."/>
        </authorList>
    </citation>
    <scope>NUCLEOTIDE SEQUENCE [LARGE SCALE GENOMIC DNA]</scope>
    <source>
        <strain evidence="2 3">SR4</strain>
    </source>
</reference>
<keyword evidence="1" id="KW-1133">Transmembrane helix</keyword>
<evidence type="ECO:0000256" key="1">
    <source>
        <dbReference type="SAM" id="Phobius"/>
    </source>
</evidence>
<comment type="caution">
    <text evidence="2">The sequence shown here is derived from an EMBL/GenBank/DDBJ whole genome shotgun (WGS) entry which is preliminary data.</text>
</comment>
<dbReference type="AlphaFoldDB" id="A0A7X8SHW3"/>
<keyword evidence="1" id="KW-0812">Transmembrane</keyword>
<organism evidence="2 3">
    <name type="scientific">Flammeovirga agarivorans</name>
    <dbReference type="NCBI Taxonomy" id="2726742"/>
    <lineage>
        <taxon>Bacteria</taxon>
        <taxon>Pseudomonadati</taxon>
        <taxon>Bacteroidota</taxon>
        <taxon>Cytophagia</taxon>
        <taxon>Cytophagales</taxon>
        <taxon>Flammeovirgaceae</taxon>
        <taxon>Flammeovirga</taxon>
    </lineage>
</organism>
<dbReference type="Proteomes" id="UP000585050">
    <property type="component" value="Unassembled WGS sequence"/>
</dbReference>
<evidence type="ECO:0000313" key="3">
    <source>
        <dbReference type="Proteomes" id="UP000585050"/>
    </source>
</evidence>
<accession>A0A7X8SHW3</accession>